<evidence type="ECO:0000256" key="1">
    <source>
        <dbReference type="ARBA" id="ARBA00022741"/>
    </source>
</evidence>
<keyword evidence="1" id="KW-0547">Nucleotide-binding</keyword>
<dbReference type="EMBL" id="CP029289">
    <property type="protein sequence ID" value="AWR93891.1"/>
    <property type="molecule type" value="Genomic_DNA"/>
</dbReference>
<keyword evidence="2 3" id="KW-0067">ATP-binding</keyword>
<dbReference type="KEGG" id="abri:DFR85_03920"/>
<dbReference type="GO" id="GO:0005524">
    <property type="term" value="F:ATP binding"/>
    <property type="evidence" value="ECO:0007669"/>
    <property type="project" value="UniProtKB-KW"/>
</dbReference>
<sequence>MEPLRQLAKEKLDGKKVIAVMSAKGGVGKSIISSLLALSFSNVENTILIDMDIHTMATTKLFGFEGKLHDVGKDGIEPFKANSLGIVSLGGIVKDNYVLLPGGNNEEVMESLIAYTNMKNTKRIIFDLPPGLGDEVLVLERLTKYYPIVVTTPSKVSVKVVEYLVKYLSERNNKPLLAVNMSYFDCGKIVHPFGEIENVKSLSEKYNIKFVEMPIDPNIENYIGNIQNYRGILMEKIKELTSLYES</sequence>
<gene>
    <name evidence="3" type="ORF">DFR85_03920</name>
</gene>
<proteinExistence type="predicted"/>
<dbReference type="InterPro" id="IPR044304">
    <property type="entry name" value="NUBPL-like"/>
</dbReference>
<dbReference type="Pfam" id="PF10609">
    <property type="entry name" value="ParA"/>
    <property type="match status" value="1"/>
</dbReference>
<name>A0A2U9ICY8_9CREN</name>
<dbReference type="OrthoDB" id="85513at2157"/>
<dbReference type="InterPro" id="IPR027417">
    <property type="entry name" value="P-loop_NTPase"/>
</dbReference>
<dbReference type="SUPFAM" id="SSF52540">
    <property type="entry name" value="P-loop containing nucleoside triphosphate hydrolases"/>
    <property type="match status" value="1"/>
</dbReference>
<dbReference type="GO" id="GO:0051539">
    <property type="term" value="F:4 iron, 4 sulfur cluster binding"/>
    <property type="evidence" value="ECO:0007669"/>
    <property type="project" value="TreeGrafter"/>
</dbReference>
<dbReference type="RefSeq" id="WP_110269775.1">
    <property type="nucleotide sequence ID" value="NZ_CP029289.2"/>
</dbReference>
<dbReference type="PANTHER" id="PTHR42961:SF2">
    <property type="entry name" value="IRON-SULFUR PROTEIN NUBPL"/>
    <property type="match status" value="1"/>
</dbReference>
<dbReference type="Gene3D" id="3.40.50.300">
    <property type="entry name" value="P-loop containing nucleotide triphosphate hydrolases"/>
    <property type="match status" value="1"/>
</dbReference>
<reference evidence="3 4" key="1">
    <citation type="submission" date="2018-05" db="EMBL/GenBank/DDBJ databases">
        <title>Complete Genome Sequences of Extremely Thermoacidophilic, Metal-Mobilizing Type-Strain Members of the Archaeal Family Sulfolobaceae: Acidianus brierleyi DSM-1651T, Acidianus sulfidivorans DSM-18786T, Metallosphaera hakonensis DSM-7519T, and Metallosphaera prunae DSM-10039T.</title>
        <authorList>
            <person name="Counts J.A."/>
            <person name="Kelly R.M."/>
        </authorList>
    </citation>
    <scope>NUCLEOTIDE SEQUENCE [LARGE SCALE GENOMIC DNA]</scope>
    <source>
        <strain evidence="3 4">DSM 1651</strain>
    </source>
</reference>
<organism evidence="3 4">
    <name type="scientific">Acidianus brierleyi</name>
    <dbReference type="NCBI Taxonomy" id="41673"/>
    <lineage>
        <taxon>Archaea</taxon>
        <taxon>Thermoproteota</taxon>
        <taxon>Thermoprotei</taxon>
        <taxon>Sulfolobales</taxon>
        <taxon>Sulfolobaceae</taxon>
        <taxon>Acidianus</taxon>
    </lineage>
</organism>
<dbReference type="GeneID" id="36831274"/>
<dbReference type="Proteomes" id="UP000248044">
    <property type="component" value="Chromosome"/>
</dbReference>
<protein>
    <submittedName>
        <fullName evidence="3">ATP-binding protein</fullName>
    </submittedName>
</protein>
<dbReference type="PANTHER" id="PTHR42961">
    <property type="entry name" value="IRON-SULFUR PROTEIN NUBPL"/>
    <property type="match status" value="1"/>
</dbReference>
<keyword evidence="4" id="KW-1185">Reference proteome</keyword>
<dbReference type="GO" id="GO:0016226">
    <property type="term" value="P:iron-sulfur cluster assembly"/>
    <property type="evidence" value="ECO:0007669"/>
    <property type="project" value="InterPro"/>
</dbReference>
<dbReference type="InterPro" id="IPR033756">
    <property type="entry name" value="YlxH/NBP35"/>
</dbReference>
<evidence type="ECO:0000313" key="4">
    <source>
        <dbReference type="Proteomes" id="UP000248044"/>
    </source>
</evidence>
<accession>A0A2U9ICY8</accession>
<evidence type="ECO:0000256" key="2">
    <source>
        <dbReference type="ARBA" id="ARBA00022840"/>
    </source>
</evidence>
<dbReference type="AlphaFoldDB" id="A0A2U9ICY8"/>
<evidence type="ECO:0000313" key="3">
    <source>
        <dbReference type="EMBL" id="AWR93891.1"/>
    </source>
</evidence>